<feature type="transmembrane region" description="Helical" evidence="1">
    <location>
        <begin position="226"/>
        <end position="245"/>
    </location>
</feature>
<dbReference type="GO" id="GO:0005886">
    <property type="term" value="C:plasma membrane"/>
    <property type="evidence" value="ECO:0007669"/>
    <property type="project" value="TreeGrafter"/>
</dbReference>
<dbReference type="EMBL" id="FIZX01000002">
    <property type="protein sequence ID" value="CZF83236.1"/>
    <property type="molecule type" value="Genomic_DNA"/>
</dbReference>
<dbReference type="RefSeq" id="WP_062665493.1">
    <property type="nucleotide sequence ID" value="NZ_FIZX01000002.1"/>
</dbReference>
<dbReference type="STRING" id="1796497.GCE9029_03713"/>
<dbReference type="InterPro" id="IPR008523">
    <property type="entry name" value="DUF805"/>
</dbReference>
<evidence type="ECO:0000313" key="3">
    <source>
        <dbReference type="Proteomes" id="UP000071641"/>
    </source>
</evidence>
<keyword evidence="3" id="KW-1185">Reference proteome</keyword>
<organism evidence="2 3">
    <name type="scientific">Grimontia celer</name>
    <dbReference type="NCBI Taxonomy" id="1796497"/>
    <lineage>
        <taxon>Bacteria</taxon>
        <taxon>Pseudomonadati</taxon>
        <taxon>Pseudomonadota</taxon>
        <taxon>Gammaproteobacteria</taxon>
        <taxon>Vibrionales</taxon>
        <taxon>Vibrionaceae</taxon>
        <taxon>Grimontia</taxon>
    </lineage>
</organism>
<feature type="transmembrane region" description="Helical" evidence="1">
    <location>
        <begin position="23"/>
        <end position="50"/>
    </location>
</feature>
<sequence>MEFYLKGWQECFNYRGRTGREEFWMFNLFSLILAYFATILDDILISFRYFRFEEDYYASVTEGLAFTLNDIVFGPFYFVFITLSVFPALAITVRRLHDVGKSGWMMLLPLIPLIGTVWLIVLMLKNSDANENKFGQGTQISDEDNESRRDSLVLSGVILIIYGLGGHYIFLTTDLMSFQFEPTSVYFAYTGSSYEVLTHIWKTLDLSSVFGIGLLLLSLRSKTIKGILFTLLAILIAWVWFSYSYPIS</sequence>
<feature type="transmembrane region" description="Helical" evidence="1">
    <location>
        <begin position="71"/>
        <end position="91"/>
    </location>
</feature>
<accession>A0A128FAA2</accession>
<dbReference type="Pfam" id="PF05656">
    <property type="entry name" value="DUF805"/>
    <property type="match status" value="1"/>
</dbReference>
<feature type="transmembrane region" description="Helical" evidence="1">
    <location>
        <begin position="152"/>
        <end position="171"/>
    </location>
</feature>
<keyword evidence="1" id="KW-0812">Transmembrane</keyword>
<dbReference type="PANTHER" id="PTHR34980:SF2">
    <property type="entry name" value="INNER MEMBRANE PROTEIN YHAH-RELATED"/>
    <property type="match status" value="1"/>
</dbReference>
<name>A0A128FAA2_9GAMM</name>
<evidence type="ECO:0000256" key="1">
    <source>
        <dbReference type="SAM" id="Phobius"/>
    </source>
</evidence>
<feature type="transmembrane region" description="Helical" evidence="1">
    <location>
        <begin position="200"/>
        <end position="219"/>
    </location>
</feature>
<dbReference type="AlphaFoldDB" id="A0A128FAA2"/>
<proteinExistence type="predicted"/>
<feature type="transmembrane region" description="Helical" evidence="1">
    <location>
        <begin position="103"/>
        <end position="124"/>
    </location>
</feature>
<dbReference type="PANTHER" id="PTHR34980">
    <property type="entry name" value="INNER MEMBRANE PROTEIN-RELATED-RELATED"/>
    <property type="match status" value="1"/>
</dbReference>
<reference evidence="3" key="1">
    <citation type="submission" date="2016-02" db="EMBL/GenBank/DDBJ databases">
        <authorList>
            <person name="Rodrigo-Torres Lidia"/>
            <person name="Arahal R.David."/>
        </authorList>
    </citation>
    <scope>NUCLEOTIDE SEQUENCE [LARGE SCALE GENOMIC DNA]</scope>
    <source>
        <strain evidence="3">CECT 9029</strain>
    </source>
</reference>
<evidence type="ECO:0000313" key="2">
    <source>
        <dbReference type="EMBL" id="CZF83236.1"/>
    </source>
</evidence>
<dbReference type="Proteomes" id="UP000071641">
    <property type="component" value="Unassembled WGS sequence"/>
</dbReference>
<dbReference type="OrthoDB" id="9812349at2"/>
<gene>
    <name evidence="2" type="primary">yhaH_3</name>
    <name evidence="2" type="ORF">GCE9029_03713</name>
</gene>
<keyword evidence="1" id="KW-1133">Transmembrane helix</keyword>
<protein>
    <submittedName>
        <fullName evidence="2">Inner membrane protein YhaH</fullName>
    </submittedName>
</protein>
<keyword evidence="1" id="KW-0472">Membrane</keyword>